<organism evidence="1 2">
    <name type="scientific">Flavobacterium piscis</name>
    <dbReference type="NCBI Taxonomy" id="1114874"/>
    <lineage>
        <taxon>Bacteria</taxon>
        <taxon>Pseudomonadati</taxon>
        <taxon>Bacteroidota</taxon>
        <taxon>Flavobacteriia</taxon>
        <taxon>Flavobacteriales</taxon>
        <taxon>Flavobacteriaceae</taxon>
        <taxon>Flavobacterium</taxon>
    </lineage>
</organism>
<protein>
    <recommendedName>
        <fullName evidence="3">Lipoprotein</fullName>
    </recommendedName>
</protein>
<sequence>MKRVITLLILFYFFNSCENKEPNFSKEMIEKLYVTDDGLPSYYLSLNLFVLTNNDEICQTNNHELFFFFKEYYFMKYKSFEDFLNAILNKDFVMDKNVFKNKRYFDTFKLNSKIEKEYSNLSFNKFLKKYSKASIRKGELELNKSSLNSDNYSTVKYFLYLNRYDVSSDCYIGKDYIRKREDSFK</sequence>
<reference evidence="1 2" key="1">
    <citation type="submission" date="2023-07" db="EMBL/GenBank/DDBJ databases">
        <title>Sorghum-associated microbial communities from plants grown in Nebraska, USA.</title>
        <authorList>
            <person name="Schachtman D."/>
        </authorList>
    </citation>
    <scope>NUCLEOTIDE SEQUENCE [LARGE SCALE GENOMIC DNA]</scope>
    <source>
        <strain evidence="1 2">4129</strain>
    </source>
</reference>
<dbReference type="RefSeq" id="WP_310277338.1">
    <property type="nucleotide sequence ID" value="NZ_JAVDWQ010000001.1"/>
</dbReference>
<evidence type="ECO:0008006" key="3">
    <source>
        <dbReference type="Google" id="ProtNLM"/>
    </source>
</evidence>
<evidence type="ECO:0000313" key="2">
    <source>
        <dbReference type="Proteomes" id="UP001269081"/>
    </source>
</evidence>
<keyword evidence="2" id="KW-1185">Reference proteome</keyword>
<comment type="caution">
    <text evidence="1">The sequence shown here is derived from an EMBL/GenBank/DDBJ whole genome shotgun (WGS) entry which is preliminary data.</text>
</comment>
<name>A0ABU1Y370_9FLAO</name>
<accession>A0ABU1Y370</accession>
<dbReference type="EMBL" id="JAVDWQ010000001">
    <property type="protein sequence ID" value="MDR7208503.1"/>
    <property type="molecule type" value="Genomic_DNA"/>
</dbReference>
<gene>
    <name evidence="1" type="ORF">J2W48_000424</name>
</gene>
<dbReference type="Proteomes" id="UP001269081">
    <property type="component" value="Unassembled WGS sequence"/>
</dbReference>
<evidence type="ECO:0000313" key="1">
    <source>
        <dbReference type="EMBL" id="MDR7208503.1"/>
    </source>
</evidence>
<proteinExistence type="predicted"/>